<proteinExistence type="predicted"/>
<keyword evidence="3" id="KW-1185">Reference proteome</keyword>
<reference evidence="2" key="1">
    <citation type="submission" date="2023-03" db="EMBL/GenBank/DDBJ databases">
        <title>Complete genome of Cladonia borealis.</title>
        <authorList>
            <person name="Park H."/>
        </authorList>
    </citation>
    <scope>NUCLEOTIDE SEQUENCE</scope>
    <source>
        <strain evidence="2">ANT050790</strain>
    </source>
</reference>
<protein>
    <submittedName>
        <fullName evidence="2">Uncharacterized protein</fullName>
    </submittedName>
</protein>
<dbReference type="Proteomes" id="UP001166286">
    <property type="component" value="Unassembled WGS sequence"/>
</dbReference>
<dbReference type="EMBL" id="JAFEKC020000007">
    <property type="protein sequence ID" value="KAK0513669.1"/>
    <property type="molecule type" value="Genomic_DNA"/>
</dbReference>
<feature type="region of interest" description="Disordered" evidence="1">
    <location>
        <begin position="36"/>
        <end position="58"/>
    </location>
</feature>
<comment type="caution">
    <text evidence="2">The sequence shown here is derived from an EMBL/GenBank/DDBJ whole genome shotgun (WGS) entry which is preliminary data.</text>
</comment>
<evidence type="ECO:0000313" key="3">
    <source>
        <dbReference type="Proteomes" id="UP001166286"/>
    </source>
</evidence>
<accession>A0AA39R4I3</accession>
<evidence type="ECO:0000256" key="1">
    <source>
        <dbReference type="SAM" id="MobiDB-lite"/>
    </source>
</evidence>
<organism evidence="2 3">
    <name type="scientific">Cladonia borealis</name>
    <dbReference type="NCBI Taxonomy" id="184061"/>
    <lineage>
        <taxon>Eukaryota</taxon>
        <taxon>Fungi</taxon>
        <taxon>Dikarya</taxon>
        <taxon>Ascomycota</taxon>
        <taxon>Pezizomycotina</taxon>
        <taxon>Lecanoromycetes</taxon>
        <taxon>OSLEUM clade</taxon>
        <taxon>Lecanoromycetidae</taxon>
        <taxon>Lecanorales</taxon>
        <taxon>Lecanorineae</taxon>
        <taxon>Cladoniaceae</taxon>
        <taxon>Cladonia</taxon>
    </lineage>
</organism>
<dbReference type="AlphaFoldDB" id="A0AA39R4I3"/>
<evidence type="ECO:0000313" key="2">
    <source>
        <dbReference type="EMBL" id="KAK0513669.1"/>
    </source>
</evidence>
<name>A0AA39R4I3_9LECA</name>
<gene>
    <name evidence="2" type="ORF">JMJ35_004033</name>
</gene>
<sequence length="168" mass="18610">MAGEKTQITDERKFQAKAAGWGTSVEELTYRIDAANNVVQQPQRQLEPPPPSPSSRISTTIARTCAPYATSAVELNCWLASMGERSHPSPPEMDRVRGNQSPSANEAGYIDESFIMNNLALRYRIEGPTGSILSLDDVDEFAFPYSNFHGLGWEASTEWKRIIVCGRT</sequence>